<organism evidence="4 5">
    <name type="scientific">Luteipulveratus flavus</name>
    <dbReference type="NCBI Taxonomy" id="3031728"/>
    <lineage>
        <taxon>Bacteria</taxon>
        <taxon>Bacillati</taxon>
        <taxon>Actinomycetota</taxon>
        <taxon>Actinomycetes</taxon>
        <taxon>Micrococcales</taxon>
        <taxon>Dermacoccaceae</taxon>
        <taxon>Luteipulveratus</taxon>
    </lineage>
</organism>
<feature type="domain" description="HTH tetR-type" evidence="3">
    <location>
        <begin position="22"/>
        <end position="81"/>
    </location>
</feature>
<protein>
    <submittedName>
        <fullName evidence="4">TetR/AcrR family transcriptional regulator</fullName>
    </submittedName>
</protein>
<dbReference type="InterPro" id="IPR023772">
    <property type="entry name" value="DNA-bd_HTH_TetR-type_CS"/>
</dbReference>
<gene>
    <name evidence="4" type="ORF">P4R38_05735</name>
</gene>
<evidence type="ECO:0000313" key="4">
    <source>
        <dbReference type="EMBL" id="MDF8263741.1"/>
    </source>
</evidence>
<evidence type="ECO:0000259" key="3">
    <source>
        <dbReference type="PROSITE" id="PS50977"/>
    </source>
</evidence>
<dbReference type="InterPro" id="IPR009057">
    <property type="entry name" value="Homeodomain-like_sf"/>
</dbReference>
<keyword evidence="5" id="KW-1185">Reference proteome</keyword>
<dbReference type="RefSeq" id="WP_277191404.1">
    <property type="nucleotide sequence ID" value="NZ_JAROAV010000021.1"/>
</dbReference>
<dbReference type="PANTHER" id="PTHR30055">
    <property type="entry name" value="HTH-TYPE TRANSCRIPTIONAL REGULATOR RUTR"/>
    <property type="match status" value="1"/>
</dbReference>
<name>A0ABT6C8W6_9MICO</name>
<sequence length="227" mass="24655">MTARDQVDRVDRRTTRWDEHREQRRAGLIEAAVRTIDRVGPDASVAEMAREAQASKPVLYRYFADKNEVHAAVAAWGSARVAERVLPALVAPGPMRERIGAAVDGYLAVIEEHPSVFRLLIHHRGDGDILAAQKSSIAAALAGLMAGQLRHLGLDTALAEPWSHAIVGLCLTTGEWWLDSRTMTRAEIGKHLTLLIWHALAGIVQENGGDASLLDSGTSPTPDTVKP</sequence>
<dbReference type="PROSITE" id="PS50977">
    <property type="entry name" value="HTH_TETR_2"/>
    <property type="match status" value="1"/>
</dbReference>
<dbReference type="SUPFAM" id="SSF48498">
    <property type="entry name" value="Tetracyclin repressor-like, C-terminal domain"/>
    <property type="match status" value="1"/>
</dbReference>
<dbReference type="InterPro" id="IPR050109">
    <property type="entry name" value="HTH-type_TetR-like_transc_reg"/>
</dbReference>
<proteinExistence type="predicted"/>
<dbReference type="InterPro" id="IPR036271">
    <property type="entry name" value="Tet_transcr_reg_TetR-rel_C_sf"/>
</dbReference>
<dbReference type="EMBL" id="JAROAV010000021">
    <property type="protein sequence ID" value="MDF8263741.1"/>
    <property type="molecule type" value="Genomic_DNA"/>
</dbReference>
<comment type="caution">
    <text evidence="4">The sequence shown here is derived from an EMBL/GenBank/DDBJ whole genome shotgun (WGS) entry which is preliminary data.</text>
</comment>
<dbReference type="InterPro" id="IPR001647">
    <property type="entry name" value="HTH_TetR"/>
</dbReference>
<evidence type="ECO:0000256" key="1">
    <source>
        <dbReference type="ARBA" id="ARBA00023125"/>
    </source>
</evidence>
<dbReference type="Pfam" id="PF00440">
    <property type="entry name" value="TetR_N"/>
    <property type="match status" value="1"/>
</dbReference>
<accession>A0ABT6C8W6</accession>
<dbReference type="PROSITE" id="PS01081">
    <property type="entry name" value="HTH_TETR_1"/>
    <property type="match status" value="1"/>
</dbReference>
<feature type="DNA-binding region" description="H-T-H motif" evidence="2">
    <location>
        <begin position="44"/>
        <end position="63"/>
    </location>
</feature>
<keyword evidence="1 2" id="KW-0238">DNA-binding</keyword>
<dbReference type="InterPro" id="IPR045823">
    <property type="entry name" value="TetR_C_32"/>
</dbReference>
<reference evidence="4 5" key="1">
    <citation type="submission" date="2023-03" db="EMBL/GenBank/DDBJ databases">
        <title>YIM 133296 draft genome.</title>
        <authorList>
            <person name="Xiong L."/>
        </authorList>
    </citation>
    <scope>NUCLEOTIDE SEQUENCE [LARGE SCALE GENOMIC DNA]</scope>
    <source>
        <strain evidence="4 5">YIM 133296</strain>
    </source>
</reference>
<dbReference type="Proteomes" id="UP001528912">
    <property type="component" value="Unassembled WGS sequence"/>
</dbReference>
<dbReference type="SUPFAM" id="SSF46689">
    <property type="entry name" value="Homeodomain-like"/>
    <property type="match status" value="1"/>
</dbReference>
<evidence type="ECO:0000256" key="2">
    <source>
        <dbReference type="PROSITE-ProRule" id="PRU00335"/>
    </source>
</evidence>
<dbReference type="PANTHER" id="PTHR30055:SF227">
    <property type="entry name" value="TRANSCRIPTIONAL REGULATORY PROTEIN (PROBABLY TETR-FAMILY)-RELATED"/>
    <property type="match status" value="1"/>
</dbReference>
<dbReference type="Pfam" id="PF19344">
    <property type="entry name" value="TetR_C_32"/>
    <property type="match status" value="1"/>
</dbReference>
<evidence type="ECO:0000313" key="5">
    <source>
        <dbReference type="Proteomes" id="UP001528912"/>
    </source>
</evidence>
<dbReference type="Gene3D" id="1.10.357.10">
    <property type="entry name" value="Tetracycline Repressor, domain 2"/>
    <property type="match status" value="1"/>
</dbReference>